<reference evidence="1 2" key="1">
    <citation type="submission" date="2019-08" db="EMBL/GenBank/DDBJ databases">
        <authorList>
            <person name="Peeters C."/>
        </authorList>
    </citation>
    <scope>NUCLEOTIDE SEQUENCE [LARGE SCALE GENOMIC DNA]</scope>
    <source>
        <strain evidence="1 2">LMG 31121</strain>
    </source>
</reference>
<dbReference type="AlphaFoldDB" id="A0A5E5BKD0"/>
<evidence type="ECO:0000313" key="2">
    <source>
        <dbReference type="Proteomes" id="UP000335538"/>
    </source>
</evidence>
<gene>
    <name evidence="1" type="ORF">PSP31121_05270</name>
</gene>
<evidence type="ECO:0000313" key="1">
    <source>
        <dbReference type="EMBL" id="VVE85485.1"/>
    </source>
</evidence>
<sequence>MKEKLERLKVIGTRAGVAMAALSEAKGDTDE</sequence>
<proteinExistence type="predicted"/>
<name>A0A5E5BKD0_9BURK</name>
<organism evidence="1 2">
    <name type="scientific">Pandoraea sputorum</name>
    <dbReference type="NCBI Taxonomy" id="93222"/>
    <lineage>
        <taxon>Bacteria</taxon>
        <taxon>Pseudomonadati</taxon>
        <taxon>Pseudomonadota</taxon>
        <taxon>Betaproteobacteria</taxon>
        <taxon>Burkholderiales</taxon>
        <taxon>Burkholderiaceae</taxon>
        <taxon>Pandoraea</taxon>
    </lineage>
</organism>
<protein>
    <submittedName>
        <fullName evidence="1">Uncharacterized protein</fullName>
    </submittedName>
</protein>
<dbReference type="Proteomes" id="UP000335538">
    <property type="component" value="Unassembled WGS sequence"/>
</dbReference>
<dbReference type="EMBL" id="CABPSR010000028">
    <property type="protein sequence ID" value="VVE85485.1"/>
    <property type="molecule type" value="Genomic_DNA"/>
</dbReference>
<accession>A0A5E5BKD0</accession>